<dbReference type="EMBL" id="AKHW03006683">
    <property type="protein sequence ID" value="KYO19179.1"/>
    <property type="molecule type" value="Genomic_DNA"/>
</dbReference>
<dbReference type="InterPro" id="IPR045860">
    <property type="entry name" value="Snake_toxin-like_sf"/>
</dbReference>
<evidence type="ECO:0000259" key="3">
    <source>
        <dbReference type="SMART" id="SM00134"/>
    </source>
</evidence>
<protein>
    <recommendedName>
        <fullName evidence="3">UPAR/Ly6 domain-containing protein</fullName>
    </recommendedName>
</protein>
<comment type="subcellular location">
    <subcellularLocation>
        <location evidence="1">Secreted</location>
    </subcellularLocation>
</comment>
<dbReference type="SMART" id="SM00134">
    <property type="entry name" value="LU"/>
    <property type="match status" value="1"/>
</dbReference>
<comment type="caution">
    <text evidence="4">The sequence shown here is derived from an EMBL/GenBank/DDBJ whole genome shotgun (WGS) entry which is preliminary data.</text>
</comment>
<reference evidence="4 5" key="1">
    <citation type="journal article" date="2012" name="Genome Biol.">
        <title>Sequencing three crocodilian genomes to illuminate the evolution of archosaurs and amniotes.</title>
        <authorList>
            <person name="St John J.A."/>
            <person name="Braun E.L."/>
            <person name="Isberg S.R."/>
            <person name="Miles L.G."/>
            <person name="Chong A.Y."/>
            <person name="Gongora J."/>
            <person name="Dalzell P."/>
            <person name="Moran C."/>
            <person name="Bed'hom B."/>
            <person name="Abzhanov A."/>
            <person name="Burgess S.C."/>
            <person name="Cooksey A.M."/>
            <person name="Castoe T.A."/>
            <person name="Crawford N.G."/>
            <person name="Densmore L.D."/>
            <person name="Drew J.C."/>
            <person name="Edwards S.V."/>
            <person name="Faircloth B.C."/>
            <person name="Fujita M.K."/>
            <person name="Greenwold M.J."/>
            <person name="Hoffmann F.G."/>
            <person name="Howard J.M."/>
            <person name="Iguchi T."/>
            <person name="Janes D.E."/>
            <person name="Khan S.Y."/>
            <person name="Kohno S."/>
            <person name="de Koning A.J."/>
            <person name="Lance S.L."/>
            <person name="McCarthy F.M."/>
            <person name="McCormack J.E."/>
            <person name="Merchant M.E."/>
            <person name="Peterson D.G."/>
            <person name="Pollock D.D."/>
            <person name="Pourmand N."/>
            <person name="Raney B.J."/>
            <person name="Roessler K.A."/>
            <person name="Sanford J.R."/>
            <person name="Sawyer R.H."/>
            <person name="Schmidt C.J."/>
            <person name="Triplett E.W."/>
            <person name="Tuberville T.D."/>
            <person name="Venegas-Anaya M."/>
            <person name="Howard J.T."/>
            <person name="Jarvis E.D."/>
            <person name="Guillette L.J.Jr."/>
            <person name="Glenn T.C."/>
            <person name="Green R.E."/>
            <person name="Ray D.A."/>
        </authorList>
    </citation>
    <scope>NUCLEOTIDE SEQUENCE [LARGE SCALE GENOMIC DNA]</scope>
    <source>
        <strain evidence="4">KSC_2009_1</strain>
    </source>
</reference>
<gene>
    <name evidence="4" type="ORF">Y1Q_0003402</name>
</gene>
<accession>A0A151M3S7</accession>
<dbReference type="InterPro" id="IPR016054">
    <property type="entry name" value="LY6_UPA_recep-like"/>
</dbReference>
<evidence type="ECO:0000256" key="2">
    <source>
        <dbReference type="ARBA" id="ARBA00022525"/>
    </source>
</evidence>
<dbReference type="InterPro" id="IPR050918">
    <property type="entry name" value="CNF-like_PLA2_Inhibitor"/>
</dbReference>
<dbReference type="GO" id="GO:0005576">
    <property type="term" value="C:extracellular region"/>
    <property type="evidence" value="ECO:0007669"/>
    <property type="project" value="UniProtKB-SubCell"/>
</dbReference>
<evidence type="ECO:0000313" key="5">
    <source>
        <dbReference type="Proteomes" id="UP000050525"/>
    </source>
</evidence>
<sequence length="254" mass="26964">MFTTHASRSPKGKKQVLLELSSFPVTMKSPLTLNLFSALLTVTGAQIIRENSLSCFYCKSGGRCSHVPQVCRSTQDACIFVSEHNTLGAESTGTYQSCTDSKKSFTGFVGLYFGEATMVEIKSEICNTDDCNAQLTWSNSAINGVPNGLHCPTCYAPGFSTCESTGNLRCKGGADQCIYAVGKISQGGVAIPFAAHGCATQTACHLTTLEAGVFTYNLTRQDCSPAPRAPASGSLWVTGCAPLFLPSLFVLLLH</sequence>
<dbReference type="Proteomes" id="UP000050525">
    <property type="component" value="Unassembled WGS sequence"/>
</dbReference>
<feature type="domain" description="UPAR/Ly6" evidence="3">
    <location>
        <begin position="53"/>
        <end position="140"/>
    </location>
</feature>
<keyword evidence="5" id="KW-1185">Reference proteome</keyword>
<organism evidence="4 5">
    <name type="scientific">Alligator mississippiensis</name>
    <name type="common">American alligator</name>
    <dbReference type="NCBI Taxonomy" id="8496"/>
    <lineage>
        <taxon>Eukaryota</taxon>
        <taxon>Metazoa</taxon>
        <taxon>Chordata</taxon>
        <taxon>Craniata</taxon>
        <taxon>Vertebrata</taxon>
        <taxon>Euteleostomi</taxon>
        <taxon>Archelosauria</taxon>
        <taxon>Archosauria</taxon>
        <taxon>Crocodylia</taxon>
        <taxon>Alligatoridae</taxon>
        <taxon>Alligatorinae</taxon>
        <taxon>Alligator</taxon>
    </lineage>
</organism>
<dbReference type="SUPFAM" id="SSF57302">
    <property type="entry name" value="Snake toxin-like"/>
    <property type="match status" value="2"/>
</dbReference>
<keyword evidence="2" id="KW-0964">Secreted</keyword>
<proteinExistence type="predicted"/>
<name>A0A151M3S7_ALLMI</name>
<dbReference type="PANTHER" id="PTHR20914">
    <property type="entry name" value="LY6/PLAUR DOMAIN-CONTAINING PROTEIN 8"/>
    <property type="match status" value="1"/>
</dbReference>
<dbReference type="Gene3D" id="2.10.60.10">
    <property type="entry name" value="CD59"/>
    <property type="match status" value="2"/>
</dbReference>
<evidence type="ECO:0000256" key="1">
    <source>
        <dbReference type="ARBA" id="ARBA00004613"/>
    </source>
</evidence>
<dbReference type="CDD" id="cd23572">
    <property type="entry name" value="TFP_LU_ECD_PINLYP_rpt2"/>
    <property type="match status" value="1"/>
</dbReference>
<dbReference type="GO" id="GO:0030154">
    <property type="term" value="P:cell differentiation"/>
    <property type="evidence" value="ECO:0007669"/>
    <property type="project" value="UniProtKB-ARBA"/>
</dbReference>
<evidence type="ECO:0000313" key="4">
    <source>
        <dbReference type="EMBL" id="KYO19179.1"/>
    </source>
</evidence>
<dbReference type="Pfam" id="PF00021">
    <property type="entry name" value="UPAR_LY6"/>
    <property type="match status" value="2"/>
</dbReference>
<dbReference type="PANTHER" id="PTHR20914:SF25">
    <property type="entry name" value="PHOSPHOLIPASE A2 INHIBITOR AND LY6_PLAUR DOMAIN-CONTAINING PROTEIN"/>
    <property type="match status" value="1"/>
</dbReference>
<dbReference type="AlphaFoldDB" id="A0A151M3S7"/>